<dbReference type="SUPFAM" id="SSF53383">
    <property type="entry name" value="PLP-dependent transferases"/>
    <property type="match status" value="1"/>
</dbReference>
<comment type="cofactor">
    <cofactor evidence="1 4">
        <name>pyridoxal 5'-phosphate</name>
        <dbReference type="ChEBI" id="CHEBI:597326"/>
    </cofactor>
</comment>
<dbReference type="InterPro" id="IPR015421">
    <property type="entry name" value="PyrdxlP-dep_Trfase_major"/>
</dbReference>
<dbReference type="RefSeq" id="WP_317057363.1">
    <property type="nucleotide sequence ID" value="NZ_CP146606.1"/>
</dbReference>
<accession>A0ABZ2TCC4</accession>
<keyword evidence="2" id="KW-0808">Transferase</keyword>
<name>A0ABZ2TCC4_9RHOB</name>
<dbReference type="InterPro" id="IPR050087">
    <property type="entry name" value="AON_synthase_class-II"/>
</dbReference>
<evidence type="ECO:0000256" key="2">
    <source>
        <dbReference type="ARBA" id="ARBA00022679"/>
    </source>
</evidence>
<protein>
    <submittedName>
        <fullName evidence="6">Aminotransferase class I/II-fold pyridoxal phosphate-dependent enzyme</fullName>
    </submittedName>
</protein>
<dbReference type="GO" id="GO:0008483">
    <property type="term" value="F:transaminase activity"/>
    <property type="evidence" value="ECO:0007669"/>
    <property type="project" value="UniProtKB-KW"/>
</dbReference>
<evidence type="ECO:0000256" key="4">
    <source>
        <dbReference type="RuleBase" id="RU003693"/>
    </source>
</evidence>
<evidence type="ECO:0000259" key="5">
    <source>
        <dbReference type="Pfam" id="PF00155"/>
    </source>
</evidence>
<reference evidence="6 7" key="1">
    <citation type="submission" date="2024-02" db="EMBL/GenBank/DDBJ databases">
        <title>Roseovarius strain W115 nov., isolated from a marine algae.</title>
        <authorList>
            <person name="Lee M.W."/>
            <person name="Lee J.K."/>
            <person name="Kim J.M."/>
            <person name="Choi D.G."/>
            <person name="Baek J.H."/>
            <person name="Bayburt H."/>
            <person name="Jung J.J."/>
            <person name="Han D.M."/>
            <person name="Jeon C.O."/>
        </authorList>
    </citation>
    <scope>NUCLEOTIDE SEQUENCE [LARGE SCALE GENOMIC DNA]</scope>
    <source>
        <strain evidence="6 7">W115</strain>
    </source>
</reference>
<dbReference type="PANTHER" id="PTHR13693">
    <property type="entry name" value="CLASS II AMINOTRANSFERASE/8-AMINO-7-OXONONANOATE SYNTHASE"/>
    <property type="match status" value="1"/>
</dbReference>
<dbReference type="InterPro" id="IPR015424">
    <property type="entry name" value="PyrdxlP-dep_Trfase"/>
</dbReference>
<dbReference type="Pfam" id="PF00155">
    <property type="entry name" value="Aminotran_1_2"/>
    <property type="match status" value="1"/>
</dbReference>
<dbReference type="Proteomes" id="UP001281305">
    <property type="component" value="Chromosome"/>
</dbReference>
<dbReference type="InterPro" id="IPR004839">
    <property type="entry name" value="Aminotransferase_I/II_large"/>
</dbReference>
<dbReference type="EMBL" id="CP146606">
    <property type="protein sequence ID" value="WYK17291.1"/>
    <property type="molecule type" value="Genomic_DNA"/>
</dbReference>
<dbReference type="PANTHER" id="PTHR13693:SF3">
    <property type="entry name" value="LD36009P"/>
    <property type="match status" value="1"/>
</dbReference>
<dbReference type="NCBIfam" id="NF047599">
    <property type="entry name" value="SerpalmtaseBetaP"/>
    <property type="match status" value="1"/>
</dbReference>
<evidence type="ECO:0000313" key="7">
    <source>
        <dbReference type="Proteomes" id="UP001281305"/>
    </source>
</evidence>
<keyword evidence="6" id="KW-0032">Aminotransferase</keyword>
<proteinExistence type="inferred from homology"/>
<gene>
    <name evidence="6" type="ORF">RZS32_012815</name>
</gene>
<keyword evidence="7" id="KW-1185">Reference proteome</keyword>
<dbReference type="PROSITE" id="PS00599">
    <property type="entry name" value="AA_TRANSFER_CLASS_2"/>
    <property type="match status" value="1"/>
</dbReference>
<evidence type="ECO:0000313" key="6">
    <source>
        <dbReference type="EMBL" id="WYK17291.1"/>
    </source>
</evidence>
<organism evidence="6 7">
    <name type="scientific">Roseovarius rhodophyticola</name>
    <dbReference type="NCBI Taxonomy" id="3080827"/>
    <lineage>
        <taxon>Bacteria</taxon>
        <taxon>Pseudomonadati</taxon>
        <taxon>Pseudomonadota</taxon>
        <taxon>Alphaproteobacteria</taxon>
        <taxon>Rhodobacterales</taxon>
        <taxon>Roseobacteraceae</taxon>
        <taxon>Roseovarius</taxon>
    </lineage>
</organism>
<keyword evidence="3 4" id="KW-0663">Pyridoxal phosphate</keyword>
<feature type="domain" description="Aminotransferase class I/classII large" evidence="5">
    <location>
        <begin position="54"/>
        <end position="394"/>
    </location>
</feature>
<evidence type="ECO:0000256" key="3">
    <source>
        <dbReference type="ARBA" id="ARBA00022898"/>
    </source>
</evidence>
<dbReference type="InterPro" id="IPR001917">
    <property type="entry name" value="Aminotrans_II_pyridoxalP_BS"/>
</dbReference>
<dbReference type="InterPro" id="IPR015422">
    <property type="entry name" value="PyrdxlP-dep_Trfase_small"/>
</dbReference>
<sequence>MPELAVTPNSLFSKFSDVRKRVERIDAFGDVRPFGVVFEELLSPTRAMVDGREVVLAGTNNYLGLSYDETCVAAAKTALDQHGTATTGSRLANGTYSEHVRLEEELKDYFDASSAIVFTTGYQSNLAAIGALAGKGDHLIIDTDSHACIYDGCRLSDAETHVFRHNSPENLERRLARLPETGARLVVIEGLYSMFGDVAPVAELTEVAHKGNAMILVDEAHSVGCYGYKGHGVSAAQGVLDKVDFITGTFSKSFASIGGFCVSRHPELEMIRFTSRPYLFTASGSPANVAVARQALDIIAKSGANRANLWARVRQLYDGLLSLGLTPLSPPGPIVAVEISDELTAVRAWNDLLNQGVYLNLALPPATPQSKSLLRLSVSAAHSEDEIKKILDAFRVVPTGKTLRTAS</sequence>
<comment type="similarity">
    <text evidence="4">Belongs to the class-II pyridoxal-phosphate-dependent aminotransferase family.</text>
</comment>
<dbReference type="Gene3D" id="3.90.1150.10">
    <property type="entry name" value="Aspartate Aminotransferase, domain 1"/>
    <property type="match status" value="1"/>
</dbReference>
<dbReference type="Gene3D" id="3.40.640.10">
    <property type="entry name" value="Type I PLP-dependent aspartate aminotransferase-like (Major domain)"/>
    <property type="match status" value="1"/>
</dbReference>
<evidence type="ECO:0000256" key="1">
    <source>
        <dbReference type="ARBA" id="ARBA00001933"/>
    </source>
</evidence>